<dbReference type="PANTHER" id="PTHR43731:SF14">
    <property type="entry name" value="PRESENILIN-ASSOCIATED RHOMBOID-LIKE PROTEIN, MITOCHONDRIAL"/>
    <property type="match status" value="1"/>
</dbReference>
<evidence type="ECO:0000256" key="2">
    <source>
        <dbReference type="ARBA" id="ARBA00009045"/>
    </source>
</evidence>
<dbReference type="RefSeq" id="WP_190831469.1">
    <property type="nucleotide sequence ID" value="NZ_CAWPPI010000071.1"/>
</dbReference>
<dbReference type="EMBL" id="JACXAE010000071">
    <property type="protein sequence ID" value="MBD2774429.1"/>
    <property type="molecule type" value="Genomic_DNA"/>
</dbReference>
<feature type="transmembrane region" description="Helical" evidence="7">
    <location>
        <begin position="139"/>
        <end position="158"/>
    </location>
</feature>
<evidence type="ECO:0000313" key="9">
    <source>
        <dbReference type="EMBL" id="MBD2774429.1"/>
    </source>
</evidence>
<name>A0A8J6XF14_9CYAN</name>
<comment type="subcellular location">
    <subcellularLocation>
        <location evidence="1">Membrane</location>
        <topology evidence="1">Multi-pass membrane protein</topology>
    </subcellularLocation>
</comment>
<keyword evidence="3 7" id="KW-0812">Transmembrane</keyword>
<keyword evidence="10" id="KW-1185">Reference proteome</keyword>
<gene>
    <name evidence="9" type="ORF">ICL16_20750</name>
</gene>
<feature type="transmembrane region" description="Helical" evidence="7">
    <location>
        <begin position="78"/>
        <end position="103"/>
    </location>
</feature>
<dbReference type="GO" id="GO:0016020">
    <property type="term" value="C:membrane"/>
    <property type="evidence" value="ECO:0007669"/>
    <property type="project" value="UniProtKB-SubCell"/>
</dbReference>
<evidence type="ECO:0000313" key="10">
    <source>
        <dbReference type="Proteomes" id="UP000629098"/>
    </source>
</evidence>
<evidence type="ECO:0000256" key="1">
    <source>
        <dbReference type="ARBA" id="ARBA00004141"/>
    </source>
</evidence>
<dbReference type="InterPro" id="IPR050925">
    <property type="entry name" value="Rhomboid_protease_S54"/>
</dbReference>
<evidence type="ECO:0000256" key="3">
    <source>
        <dbReference type="ARBA" id="ARBA00022692"/>
    </source>
</evidence>
<feature type="domain" description="Peptidase S54 rhomboid" evidence="8">
    <location>
        <begin position="79"/>
        <end position="232"/>
    </location>
</feature>
<keyword evidence="4" id="KW-0378">Hydrolase</keyword>
<evidence type="ECO:0000259" key="8">
    <source>
        <dbReference type="Pfam" id="PF01694"/>
    </source>
</evidence>
<dbReference type="PANTHER" id="PTHR43731">
    <property type="entry name" value="RHOMBOID PROTEASE"/>
    <property type="match status" value="1"/>
</dbReference>
<dbReference type="Gene3D" id="1.20.1540.10">
    <property type="entry name" value="Rhomboid-like"/>
    <property type="match status" value="1"/>
</dbReference>
<proteinExistence type="inferred from homology"/>
<comment type="similarity">
    <text evidence="2">Belongs to the peptidase S54 family.</text>
</comment>
<reference evidence="9" key="1">
    <citation type="submission" date="2020-09" db="EMBL/GenBank/DDBJ databases">
        <title>Iningainema tapete sp. nov. (Scytonemataceae, Cyanobacteria) from greenhouses in central Florida (USA) produces two types of nodularin with biosynthetic potential for microcystin-LR and anabaenopeptins.</title>
        <authorList>
            <person name="Berthold D.E."/>
            <person name="Lefler F.W."/>
            <person name="Huang I.-S."/>
            <person name="Abdulla H."/>
            <person name="Zimba P.V."/>
            <person name="Laughinghouse H.D. IV."/>
        </authorList>
    </citation>
    <scope>NUCLEOTIDE SEQUENCE</scope>
    <source>
        <strain evidence="9">BLCCT55</strain>
    </source>
</reference>
<evidence type="ECO:0000256" key="7">
    <source>
        <dbReference type="SAM" id="Phobius"/>
    </source>
</evidence>
<feature type="transmembrane region" description="Helical" evidence="7">
    <location>
        <begin position="170"/>
        <end position="190"/>
    </location>
</feature>
<dbReference type="AlphaFoldDB" id="A0A8J6XF14"/>
<feature type="transmembrane region" description="Helical" evidence="7">
    <location>
        <begin position="15"/>
        <end position="32"/>
    </location>
</feature>
<dbReference type="InterPro" id="IPR022764">
    <property type="entry name" value="Peptidase_S54_rhomboid_dom"/>
</dbReference>
<dbReference type="InterPro" id="IPR035952">
    <property type="entry name" value="Rhomboid-like_sf"/>
</dbReference>
<keyword evidence="5 7" id="KW-1133">Transmembrane helix</keyword>
<dbReference type="GO" id="GO:0004252">
    <property type="term" value="F:serine-type endopeptidase activity"/>
    <property type="evidence" value="ECO:0007669"/>
    <property type="project" value="InterPro"/>
</dbReference>
<keyword evidence="9" id="KW-0645">Protease</keyword>
<accession>A0A8J6XF14</accession>
<comment type="caution">
    <text evidence="9">The sequence shown here is derived from an EMBL/GenBank/DDBJ whole genome shotgun (WGS) entry which is preliminary data.</text>
</comment>
<dbReference type="SUPFAM" id="SSF144091">
    <property type="entry name" value="Rhomboid-like"/>
    <property type="match status" value="1"/>
</dbReference>
<dbReference type="GO" id="GO:0006508">
    <property type="term" value="P:proteolysis"/>
    <property type="evidence" value="ECO:0007669"/>
    <property type="project" value="UniProtKB-KW"/>
</dbReference>
<feature type="transmembrane region" description="Helical" evidence="7">
    <location>
        <begin position="115"/>
        <end position="133"/>
    </location>
</feature>
<evidence type="ECO:0000256" key="6">
    <source>
        <dbReference type="ARBA" id="ARBA00023136"/>
    </source>
</evidence>
<evidence type="ECO:0000256" key="4">
    <source>
        <dbReference type="ARBA" id="ARBA00022801"/>
    </source>
</evidence>
<dbReference type="Pfam" id="PF01694">
    <property type="entry name" value="Rhomboid"/>
    <property type="match status" value="1"/>
</dbReference>
<feature type="transmembrane region" description="Helical" evidence="7">
    <location>
        <begin position="39"/>
        <end position="58"/>
    </location>
</feature>
<organism evidence="9 10">
    <name type="scientific">Iningainema tapete BLCC-T55</name>
    <dbReference type="NCBI Taxonomy" id="2748662"/>
    <lineage>
        <taxon>Bacteria</taxon>
        <taxon>Bacillati</taxon>
        <taxon>Cyanobacteriota</taxon>
        <taxon>Cyanophyceae</taxon>
        <taxon>Nostocales</taxon>
        <taxon>Scytonemataceae</taxon>
        <taxon>Iningainema tapete</taxon>
    </lineage>
</organism>
<protein>
    <submittedName>
        <fullName evidence="9">Rhomboid family intramembrane serine protease</fullName>
    </submittedName>
</protein>
<evidence type="ECO:0000256" key="5">
    <source>
        <dbReference type="ARBA" id="ARBA00022989"/>
    </source>
</evidence>
<sequence>MIPLRDNILNYRKPIVIYWLIGINIALFLWELKLDVSGELGNVVTSWGVIPSLFGAAVRDTLSGNPAAGLVVVVRSTSLLVGMFLHSSFSQIVGNLIFLWVFGKSVESLLGHGKFLVFYLASGILTGLVQILVEPSLTVPLIGANGAIASILGAYILLFPKARIDTIIPILIIFITVEIPASFYLFWWFVQQLFYGIGSLNIPGGVNHGGIGYWAHSAGIIIGVALIRLLHRR</sequence>
<dbReference type="Proteomes" id="UP000629098">
    <property type="component" value="Unassembled WGS sequence"/>
</dbReference>
<keyword evidence="6 7" id="KW-0472">Membrane</keyword>
<feature type="transmembrane region" description="Helical" evidence="7">
    <location>
        <begin position="210"/>
        <end position="230"/>
    </location>
</feature>